<dbReference type="OMA" id="QMAMCLT"/>
<feature type="non-terminal residue" evidence="1">
    <location>
        <position position="1"/>
    </location>
</feature>
<dbReference type="RefSeq" id="XP_040725258.1">
    <property type="nucleotide sequence ID" value="XM_040867256.1"/>
</dbReference>
<name>A0A1Y2FFD8_PROLT</name>
<sequence>EPCSLQYYFDEFFMCYTPKSQLRNWYRYGEQKDCSERWRDLKWCISTRMTDEEGEQAMLRRRQIDLLKRVRSGPNSEDIWELR</sequence>
<reference evidence="1 2" key="1">
    <citation type="submission" date="2016-07" db="EMBL/GenBank/DDBJ databases">
        <title>Pervasive Adenine N6-methylation of Active Genes in Fungi.</title>
        <authorList>
            <consortium name="DOE Joint Genome Institute"/>
            <person name="Mondo S.J."/>
            <person name="Dannebaum R.O."/>
            <person name="Kuo R.C."/>
            <person name="Labutti K."/>
            <person name="Haridas S."/>
            <person name="Kuo A."/>
            <person name="Salamov A."/>
            <person name="Ahrendt S.R."/>
            <person name="Lipzen A."/>
            <person name="Sullivan W."/>
            <person name="Andreopoulos W.B."/>
            <person name="Clum A."/>
            <person name="Lindquist E."/>
            <person name="Daum C."/>
            <person name="Ramamoorthy G.K."/>
            <person name="Gryganskyi A."/>
            <person name="Culley D."/>
            <person name="Magnuson J.K."/>
            <person name="James T.Y."/>
            <person name="O'Malley M.A."/>
            <person name="Stajich J.E."/>
            <person name="Spatafora J.W."/>
            <person name="Visel A."/>
            <person name="Grigoriev I.V."/>
        </authorList>
    </citation>
    <scope>NUCLEOTIDE SEQUENCE [LARGE SCALE GENOMIC DNA]</scope>
    <source>
        <strain evidence="1 2">12-1054</strain>
    </source>
</reference>
<protein>
    <submittedName>
        <fullName evidence="1">Uncharacterized protein</fullName>
    </submittedName>
</protein>
<organism evidence="1 2">
    <name type="scientific">Protomyces lactucae-debilis</name>
    <dbReference type="NCBI Taxonomy" id="2754530"/>
    <lineage>
        <taxon>Eukaryota</taxon>
        <taxon>Fungi</taxon>
        <taxon>Dikarya</taxon>
        <taxon>Ascomycota</taxon>
        <taxon>Taphrinomycotina</taxon>
        <taxon>Taphrinomycetes</taxon>
        <taxon>Taphrinales</taxon>
        <taxon>Protomycetaceae</taxon>
        <taxon>Protomyces</taxon>
    </lineage>
</organism>
<dbReference type="AlphaFoldDB" id="A0A1Y2FFD8"/>
<dbReference type="OrthoDB" id="2017405at2759"/>
<gene>
    <name evidence="1" type="ORF">BCR37DRAFT_337383</name>
</gene>
<keyword evidence="2" id="KW-1185">Reference proteome</keyword>
<evidence type="ECO:0000313" key="1">
    <source>
        <dbReference type="EMBL" id="ORY82124.1"/>
    </source>
</evidence>
<dbReference type="Proteomes" id="UP000193685">
    <property type="component" value="Unassembled WGS sequence"/>
</dbReference>
<proteinExistence type="predicted"/>
<accession>A0A1Y2FFD8</accession>
<dbReference type="PANTHER" id="PTHR28052:SF1">
    <property type="entry name" value="UPF0545 PROTEIN C22ORF39"/>
    <property type="match status" value="1"/>
</dbReference>
<feature type="non-terminal residue" evidence="1">
    <location>
        <position position="83"/>
    </location>
</feature>
<comment type="caution">
    <text evidence="1">The sequence shown here is derived from an EMBL/GenBank/DDBJ whole genome shotgun (WGS) entry which is preliminary data.</text>
</comment>
<dbReference type="PANTHER" id="PTHR28052">
    <property type="entry name" value="UPF0545 PROTEIN C22ORF39"/>
    <property type="match status" value="1"/>
</dbReference>
<dbReference type="InterPro" id="IPR021475">
    <property type="entry name" value="Pants/Emi1-like"/>
</dbReference>
<evidence type="ECO:0000313" key="2">
    <source>
        <dbReference type="Proteomes" id="UP000193685"/>
    </source>
</evidence>
<dbReference type="STRING" id="56484.A0A1Y2FFD8"/>
<dbReference type="GeneID" id="63783855"/>
<dbReference type="Pfam" id="PF11326">
    <property type="entry name" value="PANTS-like"/>
    <property type="match status" value="1"/>
</dbReference>
<dbReference type="EMBL" id="MCFI01000010">
    <property type="protein sequence ID" value="ORY82124.1"/>
    <property type="molecule type" value="Genomic_DNA"/>
</dbReference>